<dbReference type="EMBL" id="LAZR01000330">
    <property type="protein sequence ID" value="KKN74239.1"/>
    <property type="molecule type" value="Genomic_DNA"/>
</dbReference>
<dbReference type="AlphaFoldDB" id="A0A0F9T4X8"/>
<name>A0A0F9T4X8_9ZZZZ</name>
<reference evidence="1" key="1">
    <citation type="journal article" date="2015" name="Nature">
        <title>Complex archaea that bridge the gap between prokaryotes and eukaryotes.</title>
        <authorList>
            <person name="Spang A."/>
            <person name="Saw J.H."/>
            <person name="Jorgensen S.L."/>
            <person name="Zaremba-Niedzwiedzka K."/>
            <person name="Martijn J."/>
            <person name="Lind A.E."/>
            <person name="van Eijk R."/>
            <person name="Schleper C."/>
            <person name="Guy L."/>
            <person name="Ettema T.J."/>
        </authorList>
    </citation>
    <scope>NUCLEOTIDE SEQUENCE</scope>
</reference>
<gene>
    <name evidence="1" type="ORF">LCGC14_0393250</name>
</gene>
<sequence>MDKRVEQLVEKVAIQLYTQQTGWQDGWQHASAGIQVRYKLNAKQILFENNLWLQIGEGEEEWVCDSEGVKHQVRISITISLDKEAE</sequence>
<comment type="caution">
    <text evidence="1">The sequence shown here is derived from an EMBL/GenBank/DDBJ whole genome shotgun (WGS) entry which is preliminary data.</text>
</comment>
<protein>
    <submittedName>
        <fullName evidence="1">Uncharacterized protein</fullName>
    </submittedName>
</protein>
<organism evidence="1">
    <name type="scientific">marine sediment metagenome</name>
    <dbReference type="NCBI Taxonomy" id="412755"/>
    <lineage>
        <taxon>unclassified sequences</taxon>
        <taxon>metagenomes</taxon>
        <taxon>ecological metagenomes</taxon>
    </lineage>
</organism>
<proteinExistence type="predicted"/>
<evidence type="ECO:0000313" key="1">
    <source>
        <dbReference type="EMBL" id="KKN74239.1"/>
    </source>
</evidence>
<accession>A0A0F9T4X8</accession>